<feature type="domain" description="HD/PDEase" evidence="7">
    <location>
        <begin position="12"/>
        <end position="139"/>
    </location>
</feature>
<comment type="caution">
    <text evidence="8">The sequence shown here is derived from an EMBL/GenBank/DDBJ whole genome shotgun (WGS) entry which is preliminary data.</text>
</comment>
<name>A0A2T2X286_SULTH</name>
<evidence type="ECO:0000313" key="8">
    <source>
        <dbReference type="EMBL" id="PSR28568.1"/>
    </source>
</evidence>
<dbReference type="CDD" id="cd00077">
    <property type="entry name" value="HDc"/>
    <property type="match status" value="1"/>
</dbReference>
<organism evidence="8 9">
    <name type="scientific">Sulfobacillus thermosulfidooxidans</name>
    <dbReference type="NCBI Taxonomy" id="28034"/>
    <lineage>
        <taxon>Bacteria</taxon>
        <taxon>Bacillati</taxon>
        <taxon>Bacillota</taxon>
        <taxon>Clostridia</taxon>
        <taxon>Eubacteriales</taxon>
        <taxon>Clostridiales Family XVII. Incertae Sedis</taxon>
        <taxon>Sulfobacillus</taxon>
    </lineage>
</organism>
<dbReference type="GO" id="GO:0046872">
    <property type="term" value="F:metal ion binding"/>
    <property type="evidence" value="ECO:0007669"/>
    <property type="project" value="UniProtKB-KW"/>
</dbReference>
<dbReference type="GO" id="GO:0000166">
    <property type="term" value="F:nucleotide binding"/>
    <property type="evidence" value="ECO:0007669"/>
    <property type="project" value="UniProtKB-KW"/>
</dbReference>
<evidence type="ECO:0000256" key="2">
    <source>
        <dbReference type="ARBA" id="ARBA00022723"/>
    </source>
</evidence>
<dbReference type="Pfam" id="PF01966">
    <property type="entry name" value="HD"/>
    <property type="match status" value="1"/>
</dbReference>
<reference evidence="8 9" key="1">
    <citation type="journal article" date="2014" name="BMC Genomics">
        <title>Comparison of environmental and isolate Sulfobacillus genomes reveals diverse carbon, sulfur, nitrogen, and hydrogen metabolisms.</title>
        <authorList>
            <person name="Justice N.B."/>
            <person name="Norman A."/>
            <person name="Brown C.T."/>
            <person name="Singh A."/>
            <person name="Thomas B.C."/>
            <person name="Banfield J.F."/>
        </authorList>
    </citation>
    <scope>NUCLEOTIDE SEQUENCE [LARGE SCALE GENOMIC DNA]</scope>
    <source>
        <strain evidence="8">AMDSBA5</strain>
    </source>
</reference>
<evidence type="ECO:0000256" key="1">
    <source>
        <dbReference type="ARBA" id="ARBA00012506"/>
    </source>
</evidence>
<dbReference type="GO" id="GO:0008803">
    <property type="term" value="F:bis(5'-nucleosyl)-tetraphosphatase (symmetrical) activity"/>
    <property type="evidence" value="ECO:0007669"/>
    <property type="project" value="UniProtKB-EC"/>
</dbReference>
<evidence type="ECO:0000313" key="9">
    <source>
        <dbReference type="Proteomes" id="UP000242705"/>
    </source>
</evidence>
<keyword evidence="2" id="KW-0479">Metal-binding</keyword>
<keyword evidence="5" id="KW-0408">Iron</keyword>
<dbReference type="InterPro" id="IPR003607">
    <property type="entry name" value="HD/PDEase_dom"/>
</dbReference>
<gene>
    <name evidence="8" type="ORF">C7B47_05265</name>
</gene>
<evidence type="ECO:0000256" key="6">
    <source>
        <dbReference type="ARBA" id="ARBA00049417"/>
    </source>
</evidence>
<dbReference type="InterPro" id="IPR006674">
    <property type="entry name" value="HD_domain"/>
</dbReference>
<proteinExistence type="predicted"/>
<keyword evidence="4 8" id="KW-0378">Hydrolase</keyword>
<evidence type="ECO:0000256" key="4">
    <source>
        <dbReference type="ARBA" id="ARBA00022801"/>
    </source>
</evidence>
<comment type="catalytic activity">
    <reaction evidence="6">
        <text>P(1),P(4)-bis(5'-adenosyl) tetraphosphate + H2O = 2 ADP + 2 H(+)</text>
        <dbReference type="Rhea" id="RHEA:24252"/>
        <dbReference type="ChEBI" id="CHEBI:15377"/>
        <dbReference type="ChEBI" id="CHEBI:15378"/>
        <dbReference type="ChEBI" id="CHEBI:58141"/>
        <dbReference type="ChEBI" id="CHEBI:456216"/>
        <dbReference type="EC" id="3.6.1.41"/>
    </reaction>
</comment>
<accession>A0A2T2X286</accession>
<evidence type="ECO:0000256" key="5">
    <source>
        <dbReference type="ARBA" id="ARBA00023004"/>
    </source>
</evidence>
<sequence length="182" mass="20707">MMGFLEDRLAQLTTHRQQHVWRVAQLMEELAQIHHLPAEDARLSALGHDLAREMSRDALRLEARRLGLPINAPEEEEPILLHGPVAAAWLQQENLGGPDVWEAIYYHTTAAPDLSPLAKALFIADGVEPGRKFDARARIEQVAKEQSLDDAYVLLLKETMQYLQSRRLKPHPLMLKTLESLR</sequence>
<keyword evidence="3" id="KW-0547">Nucleotide-binding</keyword>
<dbReference type="InterPro" id="IPR051094">
    <property type="entry name" value="Diverse_Catalytic_Enzymes"/>
</dbReference>
<protein>
    <recommendedName>
        <fullName evidence="1">bis(5'-nucleosyl)-tetraphosphatase (symmetrical)</fullName>
        <ecNumber evidence="1">3.6.1.41</ecNumber>
    </recommendedName>
</protein>
<evidence type="ECO:0000256" key="3">
    <source>
        <dbReference type="ARBA" id="ARBA00022741"/>
    </source>
</evidence>
<dbReference type="PANTHER" id="PTHR35795">
    <property type="entry name" value="SLR1885 PROTEIN"/>
    <property type="match status" value="1"/>
</dbReference>
<dbReference type="SUPFAM" id="SSF109604">
    <property type="entry name" value="HD-domain/PDEase-like"/>
    <property type="match status" value="1"/>
</dbReference>
<evidence type="ECO:0000259" key="7">
    <source>
        <dbReference type="SMART" id="SM00471"/>
    </source>
</evidence>
<dbReference type="Gene3D" id="1.10.3210.10">
    <property type="entry name" value="Hypothetical protein af1432"/>
    <property type="match status" value="1"/>
</dbReference>
<dbReference type="EMBL" id="PXYX01000006">
    <property type="protein sequence ID" value="PSR28568.1"/>
    <property type="molecule type" value="Genomic_DNA"/>
</dbReference>
<dbReference type="PANTHER" id="PTHR35795:SF1">
    <property type="entry name" value="BIS(5'-NUCLEOSYL)-TETRAPHOSPHATASE, SYMMETRICAL"/>
    <property type="match status" value="1"/>
</dbReference>
<dbReference type="Proteomes" id="UP000242705">
    <property type="component" value="Unassembled WGS sequence"/>
</dbReference>
<dbReference type="NCBIfam" id="TIGR00488">
    <property type="entry name" value="bis(5'-nucleosyl)-tetraphosphatase (symmetrical) YqeK"/>
    <property type="match status" value="1"/>
</dbReference>
<dbReference type="AlphaFoldDB" id="A0A2T2X286"/>
<dbReference type="InterPro" id="IPR005249">
    <property type="entry name" value="YqeK"/>
</dbReference>
<dbReference type="EC" id="3.6.1.41" evidence="1"/>
<dbReference type="SMART" id="SM00471">
    <property type="entry name" value="HDc"/>
    <property type="match status" value="1"/>
</dbReference>